<dbReference type="InterPro" id="IPR036866">
    <property type="entry name" value="RibonucZ/Hydroxyglut_hydro"/>
</dbReference>
<dbReference type="AlphaFoldDB" id="A0AAV8XW99"/>
<dbReference type="Pfam" id="PF16123">
    <property type="entry name" value="HAGH_C"/>
    <property type="match status" value="1"/>
</dbReference>
<keyword evidence="6" id="KW-1185">Reference proteome</keyword>
<sequence length="65" mass="7541">MYTALVEKLGNLPDNTQVFCGHEYTQQNLKFARFIERDNQDILKKIEWANDKRSKGLPTVSISIL</sequence>
<comment type="caution">
    <text evidence="5">The sequence shown here is derived from an EMBL/GenBank/DDBJ whole genome shotgun (WGS) entry which is preliminary data.</text>
</comment>
<dbReference type="PANTHER" id="PTHR11935:SF94">
    <property type="entry name" value="TENZING NORGAY, ISOFORM C"/>
    <property type="match status" value="1"/>
</dbReference>
<gene>
    <name evidence="5" type="ORF">NQ314_009945</name>
</gene>
<evidence type="ECO:0000313" key="6">
    <source>
        <dbReference type="Proteomes" id="UP001162156"/>
    </source>
</evidence>
<evidence type="ECO:0000259" key="4">
    <source>
        <dbReference type="Pfam" id="PF16123"/>
    </source>
</evidence>
<keyword evidence="2" id="KW-0378">Hydrolase</keyword>
<keyword evidence="1" id="KW-0479">Metal-binding</keyword>
<evidence type="ECO:0000256" key="1">
    <source>
        <dbReference type="ARBA" id="ARBA00022723"/>
    </source>
</evidence>
<evidence type="ECO:0000256" key="2">
    <source>
        <dbReference type="ARBA" id="ARBA00022801"/>
    </source>
</evidence>
<dbReference type="PANTHER" id="PTHR11935">
    <property type="entry name" value="BETA LACTAMASE DOMAIN"/>
    <property type="match status" value="1"/>
</dbReference>
<proteinExistence type="predicted"/>
<dbReference type="Gene3D" id="3.60.15.10">
    <property type="entry name" value="Ribonuclease Z/Hydroxyacylglutathione hydrolase-like"/>
    <property type="match status" value="1"/>
</dbReference>
<evidence type="ECO:0000313" key="5">
    <source>
        <dbReference type="EMBL" id="KAJ8942808.1"/>
    </source>
</evidence>
<feature type="domain" description="Hydroxyacylglutathione hydrolase C-terminal" evidence="4">
    <location>
        <begin position="23"/>
        <end position="64"/>
    </location>
</feature>
<dbReference type="SUPFAM" id="SSF56281">
    <property type="entry name" value="Metallo-hydrolase/oxidoreductase"/>
    <property type="match status" value="1"/>
</dbReference>
<evidence type="ECO:0000256" key="3">
    <source>
        <dbReference type="ARBA" id="ARBA00022833"/>
    </source>
</evidence>
<dbReference type="GO" id="GO:0004416">
    <property type="term" value="F:hydroxyacylglutathione hydrolase activity"/>
    <property type="evidence" value="ECO:0007669"/>
    <property type="project" value="TreeGrafter"/>
</dbReference>
<keyword evidence="3" id="KW-0862">Zinc</keyword>
<organism evidence="5 6">
    <name type="scientific">Rhamnusium bicolor</name>
    <dbReference type="NCBI Taxonomy" id="1586634"/>
    <lineage>
        <taxon>Eukaryota</taxon>
        <taxon>Metazoa</taxon>
        <taxon>Ecdysozoa</taxon>
        <taxon>Arthropoda</taxon>
        <taxon>Hexapoda</taxon>
        <taxon>Insecta</taxon>
        <taxon>Pterygota</taxon>
        <taxon>Neoptera</taxon>
        <taxon>Endopterygota</taxon>
        <taxon>Coleoptera</taxon>
        <taxon>Polyphaga</taxon>
        <taxon>Cucujiformia</taxon>
        <taxon>Chrysomeloidea</taxon>
        <taxon>Cerambycidae</taxon>
        <taxon>Lepturinae</taxon>
        <taxon>Rhagiini</taxon>
        <taxon>Rhamnusium</taxon>
    </lineage>
</organism>
<dbReference type="Proteomes" id="UP001162156">
    <property type="component" value="Unassembled WGS sequence"/>
</dbReference>
<dbReference type="GO" id="GO:0046872">
    <property type="term" value="F:metal ion binding"/>
    <property type="evidence" value="ECO:0007669"/>
    <property type="project" value="UniProtKB-KW"/>
</dbReference>
<accession>A0AAV8XW99</accession>
<reference evidence="5" key="1">
    <citation type="journal article" date="2023" name="Insect Mol. Biol.">
        <title>Genome sequencing provides insights into the evolution of gene families encoding plant cell wall-degrading enzymes in longhorned beetles.</title>
        <authorList>
            <person name="Shin N.R."/>
            <person name="Okamura Y."/>
            <person name="Kirsch R."/>
            <person name="Pauchet Y."/>
        </authorList>
    </citation>
    <scope>NUCLEOTIDE SEQUENCE</scope>
    <source>
        <strain evidence="5">RBIC_L_NR</strain>
    </source>
</reference>
<protein>
    <recommendedName>
        <fullName evidence="4">Hydroxyacylglutathione hydrolase C-terminal domain-containing protein</fullName>
    </recommendedName>
</protein>
<dbReference type="InterPro" id="IPR032282">
    <property type="entry name" value="HAGH_C"/>
</dbReference>
<dbReference type="EMBL" id="JANEYF010002735">
    <property type="protein sequence ID" value="KAJ8942808.1"/>
    <property type="molecule type" value="Genomic_DNA"/>
</dbReference>
<name>A0AAV8XW99_9CUCU</name>